<feature type="compositionally biased region" description="Polar residues" evidence="1">
    <location>
        <begin position="1"/>
        <end position="11"/>
    </location>
</feature>
<feature type="compositionally biased region" description="Acidic residues" evidence="1">
    <location>
        <begin position="709"/>
        <end position="732"/>
    </location>
</feature>
<feature type="compositionally biased region" description="Acidic residues" evidence="1">
    <location>
        <begin position="447"/>
        <end position="466"/>
    </location>
</feature>
<dbReference type="Gene3D" id="1.10.10.60">
    <property type="entry name" value="Homeodomain-like"/>
    <property type="match status" value="1"/>
</dbReference>
<feature type="region of interest" description="Disordered" evidence="1">
    <location>
        <begin position="1085"/>
        <end position="1130"/>
    </location>
</feature>
<dbReference type="InterPro" id="IPR001357">
    <property type="entry name" value="BRCT_dom"/>
</dbReference>
<feature type="region of interest" description="Disordered" evidence="1">
    <location>
        <begin position="1"/>
        <end position="80"/>
    </location>
</feature>
<dbReference type="PROSITE" id="PS50172">
    <property type="entry name" value="BRCT"/>
    <property type="match status" value="1"/>
</dbReference>
<reference evidence="3 4" key="1">
    <citation type="journal article" date="2010" name="Science">
        <title>Pathogenicity determinants in smut fungi revealed by genome comparison.</title>
        <authorList>
            <person name="Schirawski J."/>
            <person name="Mannhaupt G."/>
            <person name="Muench K."/>
            <person name="Brefort T."/>
            <person name="Schipper K."/>
            <person name="Doehlemann G."/>
            <person name="Di Stasio M."/>
            <person name="Roessel N."/>
            <person name="Mendoza-Mendoza A."/>
            <person name="Pester D."/>
            <person name="Mueller O."/>
            <person name="Winterberg B."/>
            <person name="Meyer E."/>
            <person name="Ghareeb H."/>
            <person name="Wollenberg T."/>
            <person name="Muensterkoetter M."/>
            <person name="Wong P."/>
            <person name="Walter M."/>
            <person name="Stukenbrock E."/>
            <person name="Gueldener U."/>
            <person name="Kahmann R."/>
        </authorList>
    </citation>
    <scope>NUCLEOTIDE SEQUENCE [LARGE SCALE GENOMIC DNA]</scope>
    <source>
        <strain evidence="4">SRZ2</strain>
    </source>
</reference>
<feature type="region of interest" description="Disordered" evidence="1">
    <location>
        <begin position="591"/>
        <end position="808"/>
    </location>
</feature>
<feature type="compositionally biased region" description="Acidic residues" evidence="1">
    <location>
        <begin position="595"/>
        <end position="606"/>
    </location>
</feature>
<name>E6ZPE9_SPORE</name>
<feature type="region of interest" description="Disordered" evidence="1">
    <location>
        <begin position="840"/>
        <end position="859"/>
    </location>
</feature>
<dbReference type="HOGENOM" id="CLU_268953_0_0_1"/>
<feature type="compositionally biased region" description="Basic and acidic residues" evidence="1">
    <location>
        <begin position="1111"/>
        <end position="1130"/>
    </location>
</feature>
<feature type="region of interest" description="Disordered" evidence="1">
    <location>
        <begin position="955"/>
        <end position="982"/>
    </location>
</feature>
<dbReference type="InterPro" id="IPR036420">
    <property type="entry name" value="BRCT_dom_sf"/>
</dbReference>
<evidence type="ECO:0000313" key="4">
    <source>
        <dbReference type="Proteomes" id="UP000008867"/>
    </source>
</evidence>
<feature type="compositionally biased region" description="Low complexity" evidence="1">
    <location>
        <begin position="430"/>
        <end position="446"/>
    </location>
</feature>
<evidence type="ECO:0000313" key="3">
    <source>
        <dbReference type="EMBL" id="CBQ69106.1"/>
    </source>
</evidence>
<feature type="compositionally biased region" description="Acidic residues" evidence="1">
    <location>
        <begin position="402"/>
        <end position="411"/>
    </location>
</feature>
<feature type="compositionally biased region" description="Polar residues" evidence="1">
    <location>
        <begin position="1094"/>
        <end position="1106"/>
    </location>
</feature>
<accession>E6ZPE9</accession>
<feature type="compositionally biased region" description="Polar residues" evidence="1">
    <location>
        <begin position="653"/>
        <end position="663"/>
    </location>
</feature>
<protein>
    <recommendedName>
        <fullName evidence="2">BRCT domain-containing protein</fullName>
    </recommendedName>
</protein>
<dbReference type="OrthoDB" id="2552742at2759"/>
<dbReference type="eggNOG" id="ENOG502QQE7">
    <property type="taxonomic scope" value="Eukaryota"/>
</dbReference>
<feature type="domain" description="BRCT" evidence="2">
    <location>
        <begin position="114"/>
        <end position="180"/>
    </location>
</feature>
<dbReference type="AlphaFoldDB" id="E6ZPE9"/>
<organism evidence="3 4">
    <name type="scientific">Sporisorium reilianum (strain SRZ2)</name>
    <name type="common">Maize head smut fungus</name>
    <dbReference type="NCBI Taxonomy" id="999809"/>
    <lineage>
        <taxon>Eukaryota</taxon>
        <taxon>Fungi</taxon>
        <taxon>Dikarya</taxon>
        <taxon>Basidiomycota</taxon>
        <taxon>Ustilaginomycotina</taxon>
        <taxon>Ustilaginomycetes</taxon>
        <taxon>Ustilaginales</taxon>
        <taxon>Ustilaginaceae</taxon>
        <taxon>Sporisorium</taxon>
    </lineage>
</organism>
<keyword evidence="4" id="KW-1185">Reference proteome</keyword>
<dbReference type="VEuPathDB" id="FungiDB:sr15562"/>
<dbReference type="EMBL" id="FQ311434">
    <property type="protein sequence ID" value="CBQ69106.1"/>
    <property type="molecule type" value="Genomic_DNA"/>
</dbReference>
<dbReference type="Gene3D" id="3.40.50.10190">
    <property type="entry name" value="BRCT domain"/>
    <property type="match status" value="1"/>
</dbReference>
<dbReference type="SUPFAM" id="SSF52113">
    <property type="entry name" value="BRCT domain"/>
    <property type="match status" value="1"/>
</dbReference>
<feature type="region of interest" description="Disordered" evidence="1">
    <location>
        <begin position="874"/>
        <end position="896"/>
    </location>
</feature>
<evidence type="ECO:0000256" key="1">
    <source>
        <dbReference type="SAM" id="MobiDB-lite"/>
    </source>
</evidence>
<feature type="compositionally biased region" description="Basic and acidic residues" evidence="1">
    <location>
        <begin position="886"/>
        <end position="896"/>
    </location>
</feature>
<gene>
    <name evidence="3" type="ORF">sr15562</name>
</gene>
<proteinExistence type="predicted"/>
<evidence type="ECO:0000259" key="2">
    <source>
        <dbReference type="PROSITE" id="PS50172"/>
    </source>
</evidence>
<feature type="region of interest" description="Disordered" evidence="1">
    <location>
        <begin position="291"/>
        <end position="510"/>
    </location>
</feature>
<feature type="compositionally biased region" description="Low complexity" evidence="1">
    <location>
        <begin position="24"/>
        <end position="45"/>
    </location>
</feature>
<dbReference type="Proteomes" id="UP000008867">
    <property type="component" value="Chromosome 13"/>
</dbReference>
<feature type="compositionally biased region" description="Polar residues" evidence="1">
    <location>
        <begin position="367"/>
        <end position="378"/>
    </location>
</feature>
<sequence length="1130" mass="124178">MATMNASQESNEFVEPAPRPPRSDPSAVASTSRVTLSTTAATATRTRIELLSDDAPSDSPPGSGDDEAEPTIAKRPSSSKAKVFLKSASPDVSLHIHLPRELDHTLARKLQIDIRAHGGFIQTVFGKADLIVVDPKLVTVARKALKHASQIGQPIPVVTFDYINDCVAQGAQLDVNDSKYKYQPTQPAAAELANLPAPAPRSLNGRNPFTDADRQAIVSYFVDKDEASWSLSVAARELAARIPTHTYQSFQSYLQANFERGWNLKRDVLTARRSALDGEPSELQARILRSQYTPEPGPSEQSAPSDGWPRASPRARAQAGADDEPEHASSHSSQQEEDEPDLQVRQPNPGATIDNVEKSPTKIRQPVDNTSPESSDAGTSPPPSISPEQRIPPSGAMHAATSDDEEPDPDEYSPSMMRHLLRPPSPSRLAASQKSKSKSQSAAQDSDSSDDSELDQLDDDSDEDLLETGPPNNPSRAEQSEDPEWQGSRRLDSKMRQANSQANSADKRVKFTQDEKDALLNQLVDHVMAKGSDLPPATQDAIIAKPEDVFWEQFATVHSKHSAASWRSHYLKNRSVYKQMIDLMILDRVTGQAGDDSDDDDDDDDVSSYVGSAGEGEGQDDLAIEQHTDGQLPDAAPATSSRASEPDTEDTSEQLGSKPNGTSQEEDISAFSDGVVVLLPPLDFEPPARRQPSSDEQWPDAPPPPPMHDDDDLDDDDDDEEDMMQVEAEIEPSTDASQSAYTSPEEESSTGSVAYEVDSVDGDAESIEQVANDESAGSSWRPSVEPSIRPQRNAAPVAHRRSTSAVQAGSPVLAQHRDAPFYDFTMDSDEEQRIRIRSKPRSHPSLPNLHSRRQGVSPRLHRSPITTDRVLGHFATPSRNQRPAATRHDEDDRFERTRTWARSVSRSASPIPMPAVEPVVITESSRSRASRIHRGPMLRSPFVDQETPSRRFDNTLSSRRISGGGRTSIPPALVSPTPMRTRANPVDVSLEKRASRSAKHAARMRYRRSVAQFLDEFALENQQARELLNRFGGDAIKARAYLLGWLKDMRQAYGVEGHVAFEYVKTSQGDFEQAETFLRLASMTRSSSTPSRSFGNVSRSMTNSTSPRKRRGDDEQRSFAHPESSRRRLG</sequence>